<gene>
    <name evidence="2" type="ORF">I9W82_002127</name>
</gene>
<dbReference type="AlphaFoldDB" id="A0A8H8DCF1"/>
<protein>
    <submittedName>
        <fullName evidence="2">Uncharacterized protein</fullName>
    </submittedName>
</protein>
<dbReference type="OrthoDB" id="4022698at2759"/>
<dbReference type="RefSeq" id="XP_067549363.1">
    <property type="nucleotide sequence ID" value="XM_067690949.1"/>
</dbReference>
<dbReference type="EMBL" id="JAEOAQ010000002">
    <property type="protein sequence ID" value="KAG5420247.1"/>
    <property type="molecule type" value="Genomic_DNA"/>
</dbReference>
<keyword evidence="3" id="KW-1185">Reference proteome</keyword>
<reference evidence="2 3" key="1">
    <citation type="submission" date="2020-12" db="EMBL/GenBank/DDBJ databases">
        <title>Effect of drift, selection, and recombination on the evolution of hybrid genomes in Candida yeast pathogens.</title>
        <authorList>
            <person name="Mixao V."/>
            <person name="Ksiezopolska E."/>
            <person name="Saus E."/>
            <person name="Boekhout T."/>
            <person name="Gacser A."/>
            <person name="Gabaldon T."/>
        </authorList>
    </citation>
    <scope>NUCLEOTIDE SEQUENCE [LARGE SCALE GENOMIC DNA]</scope>
    <source>
        <strain evidence="2 3">BP57</strain>
    </source>
</reference>
<organism evidence="2 3">
    <name type="scientific">Candida metapsilosis</name>
    <dbReference type="NCBI Taxonomy" id="273372"/>
    <lineage>
        <taxon>Eukaryota</taxon>
        <taxon>Fungi</taxon>
        <taxon>Dikarya</taxon>
        <taxon>Ascomycota</taxon>
        <taxon>Saccharomycotina</taxon>
        <taxon>Pichiomycetes</taxon>
        <taxon>Debaryomycetaceae</taxon>
        <taxon>Candida/Lodderomyces clade</taxon>
        <taxon>Candida</taxon>
    </lineage>
</organism>
<feature type="region of interest" description="Disordered" evidence="1">
    <location>
        <begin position="1"/>
        <end position="20"/>
    </location>
</feature>
<evidence type="ECO:0000313" key="2">
    <source>
        <dbReference type="EMBL" id="KAG5420247.1"/>
    </source>
</evidence>
<feature type="compositionally biased region" description="Low complexity" evidence="1">
    <location>
        <begin position="7"/>
        <end position="18"/>
    </location>
</feature>
<evidence type="ECO:0000313" key="3">
    <source>
        <dbReference type="Proteomes" id="UP000669133"/>
    </source>
</evidence>
<sequence>MPASTRSSSSNYVPPHSSTESTSAILTMGHSYFITNSRGELVSAAGSFTNEGNGMAATSNGGKLSKLLVLLFMISNFVLGISTSRLEDEAVCVGTRKVVEPLQHITSDDQRLYVFENADDALNYVELLFLNGTALEGVQILCNDTKTVLEDIEVTPDNDVAINKRWSCSTAPLGIKFTQRRVASSSLGFAPWQKGDCVYNKENKEVDRKVAWRSSTYANISHGFDYKLAQKFAASSGIEIVKAEHQSGTQSSHIGPNDVVSIWTQATMWTCEQQTQKCVRKYYGKHGCKCSAWSSNIHGELPVKNKPINFGFSSGEAAQC</sequence>
<accession>A0A8H8DCF1</accession>
<dbReference type="GeneID" id="93650756"/>
<proteinExistence type="predicted"/>
<comment type="caution">
    <text evidence="2">The sequence shown here is derived from an EMBL/GenBank/DDBJ whole genome shotgun (WGS) entry which is preliminary data.</text>
</comment>
<evidence type="ECO:0000256" key="1">
    <source>
        <dbReference type="SAM" id="MobiDB-lite"/>
    </source>
</evidence>
<name>A0A8H8DCF1_9ASCO</name>
<dbReference type="Proteomes" id="UP000669133">
    <property type="component" value="Unassembled WGS sequence"/>
</dbReference>